<keyword evidence="4" id="KW-1185">Reference proteome</keyword>
<feature type="compositionally biased region" description="Low complexity" evidence="2">
    <location>
        <begin position="478"/>
        <end position="487"/>
    </location>
</feature>
<dbReference type="GO" id="GO:0005509">
    <property type="term" value="F:calcium ion binding"/>
    <property type="evidence" value="ECO:0007669"/>
    <property type="project" value="TreeGrafter"/>
</dbReference>
<sequence>MTVHISILSAKAMLNSTGNKPAISGLHSTEVIDAEEADEKSCPHSTSISNKILLNELGNISTFKTVNWLAGVGDICNGTSRVTSEERTILQTYESERRLSCRPPSDMQTRGTTKLVKHRRPGDKTNARRSALRRHCDFWDTDQDGVIYPWDIFIGFRKLGFNIALCLWAAVTMAVCSSYSTQNSFLPHPFFAIYLDNINRNRHGSTTGAYDLDAELDTRRFDAIFEKYAGGKDYLTMRTTYNVWLSYNDDLRRILEAFFRRKFNNLQQVIDMTGYEVWLCSSPPRYSPATRIRIRQPYPASSSIASINGVLNQTLLRDQHRKLNWCSFQAPSSDEFIKDDTREGIPAYPMPDENDGFTIVRRYLYDVLIRTGWGISDKYPAAIRAAMEGCYGNGGYFKTLHENRLLLHREVDLEDMVSEADAYVDGDVPDIVTQKQTCLLQQNGGKGIHPAYRTFPQTNQDQRDGSNTSKIPEHLCNSTTSSQTPQSDTRDRGQTTIFHRDLITSELRPKTPSESTHNNAIQVRAARYKQPKRPEQPCASPKEMDEVDIGHKSISRHVILSHKGTLTPEPLLRCQHSEERLSGHKHARCSPYPPIKDPASVEPRAYKKKSTKVIAHQARIGLSTSPSINLITSTRYETLPKQQLPSTDDTYLLNAATAAGKKAQALALNVT</sequence>
<dbReference type="AlphaFoldDB" id="A0AAD4IEJ8"/>
<protein>
    <recommendedName>
        <fullName evidence="5">EF-hand domain-containing protein</fullName>
    </recommendedName>
</protein>
<comment type="caution">
    <text evidence="3">The sequence shown here is derived from an EMBL/GenBank/DDBJ whole genome shotgun (WGS) entry which is preliminary data.</text>
</comment>
<evidence type="ECO:0000313" key="4">
    <source>
        <dbReference type="Proteomes" id="UP001199106"/>
    </source>
</evidence>
<evidence type="ECO:0008006" key="5">
    <source>
        <dbReference type="Google" id="ProtNLM"/>
    </source>
</evidence>
<dbReference type="PANTHER" id="PTHR31495">
    <property type="entry name" value="PEROXYGENASE 3-RELATED"/>
    <property type="match status" value="1"/>
</dbReference>
<feature type="compositionally biased region" description="Polar residues" evidence="2">
    <location>
        <begin position="455"/>
        <end position="470"/>
    </location>
</feature>
<evidence type="ECO:0000313" key="3">
    <source>
        <dbReference type="EMBL" id="KAG9193127.1"/>
    </source>
</evidence>
<dbReference type="Proteomes" id="UP001199106">
    <property type="component" value="Unassembled WGS sequence"/>
</dbReference>
<dbReference type="InterPro" id="IPR007736">
    <property type="entry name" value="Caleosin-related"/>
</dbReference>
<evidence type="ECO:0000256" key="2">
    <source>
        <dbReference type="SAM" id="MobiDB-lite"/>
    </source>
</evidence>
<comment type="similarity">
    <text evidence="1">Belongs to the caleosin family.</text>
</comment>
<gene>
    <name evidence="3" type="ORF">G6011_03162</name>
</gene>
<evidence type="ECO:0000256" key="1">
    <source>
        <dbReference type="ARBA" id="ARBA00006765"/>
    </source>
</evidence>
<proteinExistence type="inferred from homology"/>
<dbReference type="PANTHER" id="PTHR31495:SF0">
    <property type="entry name" value="BINDING PROTEIN CALEOSIN, PUTATIVE (AFU_ORTHOLOGUE AFUA_5G13750)-RELATED"/>
    <property type="match status" value="1"/>
</dbReference>
<dbReference type="Pfam" id="PF05042">
    <property type="entry name" value="Caleosin"/>
    <property type="match status" value="1"/>
</dbReference>
<organism evidence="3 4">
    <name type="scientific">Alternaria panax</name>
    <dbReference type="NCBI Taxonomy" id="48097"/>
    <lineage>
        <taxon>Eukaryota</taxon>
        <taxon>Fungi</taxon>
        <taxon>Dikarya</taxon>
        <taxon>Ascomycota</taxon>
        <taxon>Pezizomycotina</taxon>
        <taxon>Dothideomycetes</taxon>
        <taxon>Pleosporomycetidae</taxon>
        <taxon>Pleosporales</taxon>
        <taxon>Pleosporineae</taxon>
        <taxon>Pleosporaceae</taxon>
        <taxon>Alternaria</taxon>
        <taxon>Alternaria sect. Panax</taxon>
    </lineage>
</organism>
<dbReference type="GO" id="GO:0004497">
    <property type="term" value="F:monooxygenase activity"/>
    <property type="evidence" value="ECO:0007669"/>
    <property type="project" value="TreeGrafter"/>
</dbReference>
<reference evidence="3" key="1">
    <citation type="submission" date="2021-07" db="EMBL/GenBank/DDBJ databases">
        <title>Genome Resource of American Ginseng Black Spot Pathogen Alternaria panax.</title>
        <authorList>
            <person name="Qiu C."/>
            <person name="Wang W."/>
            <person name="Liu Z."/>
        </authorList>
    </citation>
    <scope>NUCLEOTIDE SEQUENCE</scope>
    <source>
        <strain evidence="3">BNCC115425</strain>
    </source>
</reference>
<feature type="region of interest" description="Disordered" evidence="2">
    <location>
        <begin position="100"/>
        <end position="126"/>
    </location>
</feature>
<feature type="region of interest" description="Disordered" evidence="2">
    <location>
        <begin position="449"/>
        <end position="494"/>
    </location>
</feature>
<name>A0AAD4IEJ8_9PLEO</name>
<accession>A0AAD4IEJ8</accession>
<dbReference type="EMBL" id="JAANER010000002">
    <property type="protein sequence ID" value="KAG9193127.1"/>
    <property type="molecule type" value="Genomic_DNA"/>
</dbReference>